<comment type="subcellular location">
    <subcellularLocation>
        <location evidence="1">Nucleus</location>
    </subcellularLocation>
</comment>
<dbReference type="GO" id="GO:0008270">
    <property type="term" value="F:zinc ion binding"/>
    <property type="evidence" value="ECO:0007669"/>
    <property type="project" value="UniProtKB-KW"/>
</dbReference>
<dbReference type="SUPFAM" id="SSF57667">
    <property type="entry name" value="beta-beta-alpha zinc fingers"/>
    <property type="match status" value="3"/>
</dbReference>
<evidence type="ECO:0000256" key="9">
    <source>
        <dbReference type="ARBA" id="ARBA00023163"/>
    </source>
</evidence>
<dbReference type="PROSITE" id="PS50157">
    <property type="entry name" value="ZINC_FINGER_C2H2_2"/>
    <property type="match status" value="5"/>
</dbReference>
<evidence type="ECO:0000256" key="3">
    <source>
        <dbReference type="ARBA" id="ARBA00022723"/>
    </source>
</evidence>
<evidence type="ECO:0000256" key="11">
    <source>
        <dbReference type="PROSITE-ProRule" id="PRU00042"/>
    </source>
</evidence>
<accession>A0AAV2BKQ3</accession>
<comment type="caution">
    <text evidence="14">The sequence shown here is derived from an EMBL/GenBank/DDBJ whole genome shotgun (WGS) entry which is preliminary data.</text>
</comment>
<dbReference type="FunFam" id="3.30.160.60:FF:000065">
    <property type="entry name" value="B-cell CLL/lymphoma 6, member B"/>
    <property type="match status" value="1"/>
</dbReference>
<dbReference type="Pfam" id="PF00096">
    <property type="entry name" value="zf-C2H2"/>
    <property type="match status" value="4"/>
</dbReference>
<keyword evidence="9" id="KW-0804">Transcription</keyword>
<evidence type="ECO:0000256" key="8">
    <source>
        <dbReference type="ARBA" id="ARBA00023125"/>
    </source>
</evidence>
<name>A0AAV2BKQ3_9ARAC</name>
<dbReference type="EMBL" id="CAXIEN010000392">
    <property type="protein sequence ID" value="CAL1296250.1"/>
    <property type="molecule type" value="Genomic_DNA"/>
</dbReference>
<keyword evidence="4" id="KW-0677">Repeat</keyword>
<evidence type="ECO:0000256" key="4">
    <source>
        <dbReference type="ARBA" id="ARBA00022737"/>
    </source>
</evidence>
<dbReference type="GO" id="GO:0000977">
    <property type="term" value="F:RNA polymerase II transcription regulatory region sequence-specific DNA binding"/>
    <property type="evidence" value="ECO:0007669"/>
    <property type="project" value="TreeGrafter"/>
</dbReference>
<feature type="domain" description="C2H2-type" evidence="13">
    <location>
        <begin position="497"/>
        <end position="524"/>
    </location>
</feature>
<comment type="similarity">
    <text evidence="2">Belongs to the krueppel C2H2-type zinc-finger protein family.</text>
</comment>
<sequence length="588" mass="67076">MAKLMCVDCFKTFDSLIGHYCINARWISGDVKRSIIVKAKERNSLVQGSVPRQCVEINETAIISRQLDNINLEFSNKNYLSHQVTCRNDEQICSNKDLKIVRKSNDLMTKNSEHGHIGKWVVGGLNSQSLRVDWGSNKCNDAMGLGFDSSEIALKINRRSSMICQLRLHEDNRNIPWNPDSSINIPDFATLNEANDMLTYEFPKLEVFEDVQLEPIIQSDSSELMNNLVEGRPGYQISETNNAALLITKDRRPNNSESITGNKLTTGITISNFPLTEIHNQFSKFGKNENETLLKDDLDNTINNLAVNKKEPSRRFLVNSSPTVYDNHRSSSHAGSINDQVRLNRTNTVTKEHECNDTSKEFTLGLDEVNFTKGLEETEIIGISWSENFDHVDDYPANAVPVLAISSLHPREISSQVYLKNLQSNANVKRLSVLHTDVKHFICTVCHKVFEEKSYLNKHMLIHEEATRFACSVCGLSFTRKSALKTHVLKHEDKKPFQCEECGTRFSEKDGLRKHSILHTSEKPYSCKVCGKSFARSPYLKAHYFTHTSDKPHECIICRKKFLLKHSLNKHKKTHKSKRQNTVEENIY</sequence>
<dbReference type="Gene3D" id="3.30.160.60">
    <property type="entry name" value="Classic Zinc Finger"/>
    <property type="match status" value="5"/>
</dbReference>
<evidence type="ECO:0000256" key="10">
    <source>
        <dbReference type="ARBA" id="ARBA00023242"/>
    </source>
</evidence>
<dbReference type="AlphaFoldDB" id="A0AAV2BKQ3"/>
<feature type="compositionally biased region" description="Basic residues" evidence="12">
    <location>
        <begin position="569"/>
        <end position="579"/>
    </location>
</feature>
<evidence type="ECO:0000313" key="14">
    <source>
        <dbReference type="EMBL" id="CAL1296250.1"/>
    </source>
</evidence>
<dbReference type="FunFam" id="3.30.160.60:FF:000100">
    <property type="entry name" value="Zinc finger 45-like"/>
    <property type="match status" value="1"/>
</dbReference>
<feature type="domain" description="C2H2-type" evidence="13">
    <location>
        <begin position="525"/>
        <end position="552"/>
    </location>
</feature>
<dbReference type="FunFam" id="3.30.160.60:FF:000038">
    <property type="entry name" value="Zinc finger protein 624"/>
    <property type="match status" value="1"/>
</dbReference>
<evidence type="ECO:0000256" key="2">
    <source>
        <dbReference type="ARBA" id="ARBA00006991"/>
    </source>
</evidence>
<evidence type="ECO:0000313" key="15">
    <source>
        <dbReference type="Proteomes" id="UP001497382"/>
    </source>
</evidence>
<dbReference type="GO" id="GO:0000981">
    <property type="term" value="F:DNA-binding transcription factor activity, RNA polymerase II-specific"/>
    <property type="evidence" value="ECO:0007669"/>
    <property type="project" value="TreeGrafter"/>
</dbReference>
<evidence type="ECO:0000259" key="13">
    <source>
        <dbReference type="PROSITE" id="PS50157"/>
    </source>
</evidence>
<keyword evidence="3" id="KW-0479">Metal-binding</keyword>
<keyword evidence="10" id="KW-0539">Nucleus</keyword>
<dbReference type="Proteomes" id="UP001497382">
    <property type="component" value="Unassembled WGS sequence"/>
</dbReference>
<reference evidence="14 15" key="1">
    <citation type="submission" date="2024-04" db="EMBL/GenBank/DDBJ databases">
        <authorList>
            <person name="Rising A."/>
            <person name="Reimegard J."/>
            <person name="Sonavane S."/>
            <person name="Akerstrom W."/>
            <person name="Nylinder S."/>
            <person name="Hedman E."/>
            <person name="Kallberg Y."/>
        </authorList>
    </citation>
    <scope>NUCLEOTIDE SEQUENCE [LARGE SCALE GENOMIC DNA]</scope>
</reference>
<keyword evidence="6" id="KW-0862">Zinc</keyword>
<dbReference type="SMART" id="SM00355">
    <property type="entry name" value="ZnF_C2H2"/>
    <property type="match status" value="5"/>
</dbReference>
<feature type="domain" description="C2H2-type" evidence="13">
    <location>
        <begin position="553"/>
        <end position="580"/>
    </location>
</feature>
<keyword evidence="5 11" id="KW-0863">Zinc-finger</keyword>
<dbReference type="PANTHER" id="PTHR24381:SF436">
    <property type="entry name" value="ZINC FINGER PROTEIN 768"/>
    <property type="match status" value="1"/>
</dbReference>
<evidence type="ECO:0000256" key="6">
    <source>
        <dbReference type="ARBA" id="ARBA00022833"/>
    </source>
</evidence>
<dbReference type="PANTHER" id="PTHR24381">
    <property type="entry name" value="ZINC FINGER PROTEIN"/>
    <property type="match status" value="1"/>
</dbReference>
<organism evidence="14 15">
    <name type="scientific">Larinioides sclopetarius</name>
    <dbReference type="NCBI Taxonomy" id="280406"/>
    <lineage>
        <taxon>Eukaryota</taxon>
        <taxon>Metazoa</taxon>
        <taxon>Ecdysozoa</taxon>
        <taxon>Arthropoda</taxon>
        <taxon>Chelicerata</taxon>
        <taxon>Arachnida</taxon>
        <taxon>Araneae</taxon>
        <taxon>Araneomorphae</taxon>
        <taxon>Entelegynae</taxon>
        <taxon>Araneoidea</taxon>
        <taxon>Araneidae</taxon>
        <taxon>Larinioides</taxon>
    </lineage>
</organism>
<dbReference type="GO" id="GO:0005634">
    <property type="term" value="C:nucleus"/>
    <property type="evidence" value="ECO:0007669"/>
    <property type="project" value="UniProtKB-SubCell"/>
</dbReference>
<evidence type="ECO:0000256" key="7">
    <source>
        <dbReference type="ARBA" id="ARBA00023015"/>
    </source>
</evidence>
<keyword evidence="7" id="KW-0805">Transcription regulation</keyword>
<feature type="region of interest" description="Disordered" evidence="12">
    <location>
        <begin position="569"/>
        <end position="588"/>
    </location>
</feature>
<evidence type="ECO:0000256" key="1">
    <source>
        <dbReference type="ARBA" id="ARBA00004123"/>
    </source>
</evidence>
<dbReference type="FunFam" id="3.30.160.60:FF:000770">
    <property type="entry name" value="zinc finger protein 16"/>
    <property type="match status" value="1"/>
</dbReference>
<feature type="domain" description="C2H2-type" evidence="13">
    <location>
        <begin position="441"/>
        <end position="468"/>
    </location>
</feature>
<protein>
    <recommendedName>
        <fullName evidence="13">C2H2-type domain-containing protein</fullName>
    </recommendedName>
</protein>
<keyword evidence="8" id="KW-0238">DNA-binding</keyword>
<evidence type="ECO:0000256" key="12">
    <source>
        <dbReference type="SAM" id="MobiDB-lite"/>
    </source>
</evidence>
<dbReference type="InterPro" id="IPR013087">
    <property type="entry name" value="Znf_C2H2_type"/>
</dbReference>
<feature type="domain" description="C2H2-type" evidence="13">
    <location>
        <begin position="469"/>
        <end position="496"/>
    </location>
</feature>
<proteinExistence type="inferred from homology"/>
<dbReference type="InterPro" id="IPR036236">
    <property type="entry name" value="Znf_C2H2_sf"/>
</dbReference>
<dbReference type="PROSITE" id="PS00028">
    <property type="entry name" value="ZINC_FINGER_C2H2_1"/>
    <property type="match status" value="5"/>
</dbReference>
<keyword evidence="15" id="KW-1185">Reference proteome</keyword>
<evidence type="ECO:0000256" key="5">
    <source>
        <dbReference type="ARBA" id="ARBA00022771"/>
    </source>
</evidence>
<gene>
    <name evidence="14" type="ORF">LARSCL_LOCUS19711</name>
</gene>